<feature type="transmembrane region" description="Helical" evidence="6">
    <location>
        <begin position="95"/>
        <end position="113"/>
    </location>
</feature>
<sequence length="292" mass="30250">MSTSRHASLIPVLAVLGSVTALSVGTSFAKQLFPLIGAQGTSALRVGFSALVLLAVFRPWRWTTTRADAGAIVRYGITLGAMNLMFYMALRTIPFGIAVAIEFCGPLAVAMWSSRRPVDFVWVGCALIGLLLLLPLGHGAPLDPVGVLFALGAAACWAMYIIFGKRAGHLHAGHTVSLGLCVAALVVVPVGVAHAGMALLDPAILLFGLGVAIVSSAIPMSLEMMALKRLPKETFGILISMEPAVAALLAMGLLAEHLTPLQWTAIGCTVVASVGSTVTARRPSPQVPGAPA</sequence>
<comment type="caution">
    <text evidence="8">The sequence shown here is derived from an EMBL/GenBank/DDBJ whole genome shotgun (WGS) entry which is preliminary data.</text>
</comment>
<feature type="transmembrane region" description="Helical" evidence="6">
    <location>
        <begin position="203"/>
        <end position="222"/>
    </location>
</feature>
<dbReference type="Proteomes" id="UP000306631">
    <property type="component" value="Unassembled WGS sequence"/>
</dbReference>
<dbReference type="GO" id="GO:0005886">
    <property type="term" value="C:plasma membrane"/>
    <property type="evidence" value="ECO:0007669"/>
    <property type="project" value="UniProtKB-SubCell"/>
</dbReference>
<proteinExistence type="predicted"/>
<keyword evidence="3 6" id="KW-0812">Transmembrane</keyword>
<keyword evidence="5 6" id="KW-0472">Membrane</keyword>
<evidence type="ECO:0000256" key="2">
    <source>
        <dbReference type="ARBA" id="ARBA00022475"/>
    </source>
</evidence>
<dbReference type="InterPro" id="IPR037185">
    <property type="entry name" value="EmrE-like"/>
</dbReference>
<feature type="domain" description="EamA" evidence="7">
    <location>
        <begin position="146"/>
        <end position="274"/>
    </location>
</feature>
<dbReference type="EMBL" id="SRYW01000008">
    <property type="protein sequence ID" value="TGY33813.1"/>
    <property type="molecule type" value="Genomic_DNA"/>
</dbReference>
<feature type="transmembrane region" description="Helical" evidence="6">
    <location>
        <begin position="31"/>
        <end position="57"/>
    </location>
</feature>
<evidence type="ECO:0000256" key="6">
    <source>
        <dbReference type="SAM" id="Phobius"/>
    </source>
</evidence>
<dbReference type="SUPFAM" id="SSF103481">
    <property type="entry name" value="Multidrug resistance efflux transporter EmrE"/>
    <property type="match status" value="2"/>
</dbReference>
<dbReference type="RefSeq" id="WP_017354777.1">
    <property type="nucleotide sequence ID" value="NZ_SRYW01000008.1"/>
</dbReference>
<dbReference type="PANTHER" id="PTHR42920">
    <property type="entry name" value="OS03G0707200 PROTEIN-RELATED"/>
    <property type="match status" value="1"/>
</dbReference>
<comment type="subcellular location">
    <subcellularLocation>
        <location evidence="1">Cell membrane</location>
        <topology evidence="1">Multi-pass membrane protein</topology>
    </subcellularLocation>
</comment>
<dbReference type="InterPro" id="IPR000620">
    <property type="entry name" value="EamA_dom"/>
</dbReference>
<dbReference type="PANTHER" id="PTHR42920:SF5">
    <property type="entry name" value="EAMA DOMAIN-CONTAINING PROTEIN"/>
    <property type="match status" value="1"/>
</dbReference>
<feature type="transmembrane region" description="Helical" evidence="6">
    <location>
        <begin position="69"/>
        <end position="89"/>
    </location>
</feature>
<gene>
    <name evidence="8" type="ORF">E5352_10555</name>
</gene>
<evidence type="ECO:0000313" key="9">
    <source>
        <dbReference type="Proteomes" id="UP000306631"/>
    </source>
</evidence>
<accession>A0A4S2D060</accession>
<evidence type="ECO:0000256" key="4">
    <source>
        <dbReference type="ARBA" id="ARBA00022989"/>
    </source>
</evidence>
<feature type="transmembrane region" description="Helical" evidence="6">
    <location>
        <begin position="234"/>
        <end position="255"/>
    </location>
</feature>
<keyword evidence="4 6" id="KW-1133">Transmembrane helix</keyword>
<reference evidence="8 9" key="1">
    <citation type="submission" date="2019-04" db="EMBL/GenBank/DDBJ databases">
        <title>Microbes associate with the intestines of laboratory mice.</title>
        <authorList>
            <person name="Navarre W."/>
            <person name="Wong E."/>
            <person name="Huang K."/>
            <person name="Tropini C."/>
            <person name="Ng K."/>
            <person name="Yu B."/>
        </authorList>
    </citation>
    <scope>NUCLEOTIDE SEQUENCE [LARGE SCALE GENOMIC DNA]</scope>
    <source>
        <strain evidence="8 9">NM62_B4-13</strain>
    </source>
</reference>
<evidence type="ECO:0000259" key="7">
    <source>
        <dbReference type="Pfam" id="PF00892"/>
    </source>
</evidence>
<dbReference type="InterPro" id="IPR051258">
    <property type="entry name" value="Diverse_Substrate_Transporter"/>
</dbReference>
<feature type="transmembrane region" description="Helical" evidence="6">
    <location>
        <begin position="144"/>
        <end position="163"/>
    </location>
</feature>
<evidence type="ECO:0000256" key="1">
    <source>
        <dbReference type="ARBA" id="ARBA00004651"/>
    </source>
</evidence>
<evidence type="ECO:0000256" key="5">
    <source>
        <dbReference type="ARBA" id="ARBA00023136"/>
    </source>
</evidence>
<dbReference type="OrthoDB" id="9815120at2"/>
<protein>
    <submittedName>
        <fullName evidence="8">EamA family transporter</fullName>
    </submittedName>
</protein>
<feature type="transmembrane region" description="Helical" evidence="6">
    <location>
        <begin position="175"/>
        <end position="197"/>
    </location>
</feature>
<evidence type="ECO:0000256" key="3">
    <source>
        <dbReference type="ARBA" id="ARBA00022692"/>
    </source>
</evidence>
<feature type="transmembrane region" description="Helical" evidence="6">
    <location>
        <begin position="120"/>
        <end position="138"/>
    </location>
</feature>
<evidence type="ECO:0000313" key="8">
    <source>
        <dbReference type="EMBL" id="TGY33813.1"/>
    </source>
</evidence>
<keyword evidence="2" id="KW-1003">Cell membrane</keyword>
<dbReference type="AlphaFoldDB" id="A0A4S2D060"/>
<dbReference type="Pfam" id="PF00892">
    <property type="entry name" value="EamA"/>
    <property type="match status" value="1"/>
</dbReference>
<organism evidence="8 9">
    <name type="scientific">Stenotrophomonas maltophilia</name>
    <name type="common">Pseudomonas maltophilia</name>
    <name type="synonym">Xanthomonas maltophilia</name>
    <dbReference type="NCBI Taxonomy" id="40324"/>
    <lineage>
        <taxon>Bacteria</taxon>
        <taxon>Pseudomonadati</taxon>
        <taxon>Pseudomonadota</taxon>
        <taxon>Gammaproteobacteria</taxon>
        <taxon>Lysobacterales</taxon>
        <taxon>Lysobacteraceae</taxon>
        <taxon>Stenotrophomonas</taxon>
        <taxon>Stenotrophomonas maltophilia group</taxon>
    </lineage>
</organism>
<name>A0A4S2D060_STEMA</name>